<gene>
    <name evidence="1" type="ORF">VFPPC_18600</name>
</gene>
<dbReference type="InterPro" id="IPR021109">
    <property type="entry name" value="Peptidase_aspartic_dom_sf"/>
</dbReference>
<dbReference type="AlphaFoldDB" id="A0A219ANW4"/>
<comment type="caution">
    <text evidence="1">The sequence shown here is derived from an EMBL/GenBank/DDBJ whole genome shotgun (WGS) entry which is preliminary data.</text>
</comment>
<keyword evidence="1" id="KW-0645">Protease</keyword>
<dbReference type="GeneID" id="33937320"/>
<dbReference type="KEGG" id="pchm:VFPPC_18600"/>
<dbReference type="Gene3D" id="2.40.70.10">
    <property type="entry name" value="Acid Proteases"/>
    <property type="match status" value="1"/>
</dbReference>
<dbReference type="SUPFAM" id="SSF50630">
    <property type="entry name" value="Acid proteases"/>
    <property type="match status" value="1"/>
</dbReference>
<keyword evidence="1" id="KW-0378">Hydrolase</keyword>
<dbReference type="RefSeq" id="XP_022285047.1">
    <property type="nucleotide sequence ID" value="XM_022430187.1"/>
</dbReference>
<dbReference type="CDD" id="cd00303">
    <property type="entry name" value="retropepsin_like"/>
    <property type="match status" value="1"/>
</dbReference>
<dbReference type="GO" id="GO:0006508">
    <property type="term" value="P:proteolysis"/>
    <property type="evidence" value="ECO:0007669"/>
    <property type="project" value="UniProtKB-KW"/>
</dbReference>
<protein>
    <submittedName>
        <fullName evidence="1">Aspartyl protease domain-containing protein</fullName>
    </submittedName>
</protein>
<dbReference type="STRING" id="1380566.A0A219ANW4"/>
<keyword evidence="2" id="KW-1185">Reference proteome</keyword>
<dbReference type="EMBL" id="LSBJ02000012">
    <property type="protein sequence ID" value="OWT42540.1"/>
    <property type="molecule type" value="Genomic_DNA"/>
</dbReference>
<dbReference type="Proteomes" id="UP000078397">
    <property type="component" value="Unassembled WGS sequence"/>
</dbReference>
<proteinExistence type="predicted"/>
<accession>A0A219ANW4</accession>
<dbReference type="GO" id="GO:0008233">
    <property type="term" value="F:peptidase activity"/>
    <property type="evidence" value="ECO:0007669"/>
    <property type="project" value="UniProtKB-KW"/>
</dbReference>
<reference evidence="1 2" key="1">
    <citation type="journal article" date="2016" name="PLoS Pathog.">
        <title>Biosynthesis of antibiotic leucinostatins in bio-control fungus Purpureocillium lilacinum and their inhibition on phytophthora revealed by genome mining.</title>
        <authorList>
            <person name="Wang G."/>
            <person name="Liu Z."/>
            <person name="Lin R."/>
            <person name="Li E."/>
            <person name="Mao Z."/>
            <person name="Ling J."/>
            <person name="Yang Y."/>
            <person name="Yin W.B."/>
            <person name="Xie B."/>
        </authorList>
    </citation>
    <scope>NUCLEOTIDE SEQUENCE [LARGE SCALE GENOMIC DNA]</scope>
    <source>
        <strain evidence="1">170</strain>
    </source>
</reference>
<sequence length="170" mass="18866">MNSDPVLIEARVNRGIQVRALVDTGCDCYAIIDEAAVKRLRIPFIDRNPRRLGGFSEATKDVMSPGIVVFMMETGGYDERIFAYVVPRLGQDVFLGRPWMKKNKVVYDAAEQRVYHGVAGITIRLLGQEEPEGVKAIRAARVVPAAVFAAECRRGRKRRGHGAAARDPIN</sequence>
<evidence type="ECO:0000313" key="2">
    <source>
        <dbReference type="Proteomes" id="UP000078397"/>
    </source>
</evidence>
<organism evidence="1 2">
    <name type="scientific">Pochonia chlamydosporia 170</name>
    <dbReference type="NCBI Taxonomy" id="1380566"/>
    <lineage>
        <taxon>Eukaryota</taxon>
        <taxon>Fungi</taxon>
        <taxon>Dikarya</taxon>
        <taxon>Ascomycota</taxon>
        <taxon>Pezizomycotina</taxon>
        <taxon>Sordariomycetes</taxon>
        <taxon>Hypocreomycetidae</taxon>
        <taxon>Hypocreales</taxon>
        <taxon>Clavicipitaceae</taxon>
        <taxon>Pochonia</taxon>
    </lineage>
</organism>
<name>A0A219ANW4_METCM</name>
<dbReference type="Pfam" id="PF13650">
    <property type="entry name" value="Asp_protease_2"/>
    <property type="match status" value="1"/>
</dbReference>
<dbReference type="OrthoDB" id="4499277at2759"/>
<evidence type="ECO:0000313" key="1">
    <source>
        <dbReference type="EMBL" id="OWT42540.1"/>
    </source>
</evidence>